<reference evidence="7" key="1">
    <citation type="journal article" date="2019" name="Int. J. Syst. Evol. Microbiol.">
        <title>The Global Catalogue of Microorganisms (GCM) 10K type strain sequencing project: providing services to taxonomists for standard genome sequencing and annotation.</title>
        <authorList>
            <consortium name="The Broad Institute Genomics Platform"/>
            <consortium name="The Broad Institute Genome Sequencing Center for Infectious Disease"/>
            <person name="Wu L."/>
            <person name="Ma J."/>
        </authorList>
    </citation>
    <scope>NUCLEOTIDE SEQUENCE [LARGE SCALE GENOMIC DNA]</scope>
    <source>
        <strain evidence="7">WYCCWR 12678</strain>
    </source>
</reference>
<keyword evidence="1 3" id="KW-0732">Signal</keyword>
<dbReference type="InterPro" id="IPR050570">
    <property type="entry name" value="Cell_wall_metabolism_enzyme"/>
</dbReference>
<feature type="coiled-coil region" evidence="2">
    <location>
        <begin position="161"/>
        <end position="244"/>
    </location>
</feature>
<name>A0ABV9Q0N3_9BACL</name>
<sequence length="383" mass="42678">MAFKASKKLLAGMLAGAMLMTPLFTTAQASIESDQKRLEEIRQQYNERLKEIKKLRGEEKDLQKKLSAIEQQIAEIEQQISGIQAEINAGAEKIRQMEIEIQKTQEKLEARKDLLKQRLRVMYEQGDVSYLEVLFESTDFSDFVDRMSTLSLVVNQDKRLVEGIKEEKNKLDQIQANLKHEQEMRRVRQQAMVAARAEQDKMKAEQKAILAEVQKERKITEAEAAKEQKEMQAIEEQIAAQVAAQYGKDKITSSGKWAWPVPSSRVVTSGYGERWGTMHAGIDIAGPVGTPIVAVDDGIVRFAGRASGFGHWVVIEHAGGIMSVYGHMYGNGIYVSVGQQVKRGQTIAAIGSDGQSTGPHLHFAVANGISNGRMNYVNPNGYL</sequence>
<dbReference type="RefSeq" id="WP_380024787.1">
    <property type="nucleotide sequence ID" value="NZ_JBHSHC010000033.1"/>
</dbReference>
<feature type="signal peptide" evidence="3">
    <location>
        <begin position="1"/>
        <end position="29"/>
    </location>
</feature>
<organism evidence="6 7">
    <name type="scientific">Effusibacillus consociatus</name>
    <dbReference type="NCBI Taxonomy" id="1117041"/>
    <lineage>
        <taxon>Bacteria</taxon>
        <taxon>Bacillati</taxon>
        <taxon>Bacillota</taxon>
        <taxon>Bacilli</taxon>
        <taxon>Bacillales</taxon>
        <taxon>Alicyclobacillaceae</taxon>
        <taxon>Effusibacillus</taxon>
    </lineage>
</organism>
<keyword evidence="2" id="KW-0175">Coiled coil</keyword>
<feature type="domain" description="M23ase beta-sheet core" evidence="4">
    <location>
        <begin position="278"/>
        <end position="367"/>
    </location>
</feature>
<dbReference type="Proteomes" id="UP001596002">
    <property type="component" value="Unassembled WGS sequence"/>
</dbReference>
<feature type="domain" description="Peptidoglycan hydrolase PcsB coiled-coil" evidence="5">
    <location>
        <begin position="101"/>
        <end position="172"/>
    </location>
</feature>
<dbReference type="GO" id="GO:0016787">
    <property type="term" value="F:hydrolase activity"/>
    <property type="evidence" value="ECO:0007669"/>
    <property type="project" value="UniProtKB-KW"/>
</dbReference>
<dbReference type="PANTHER" id="PTHR21666:SF270">
    <property type="entry name" value="MUREIN HYDROLASE ACTIVATOR ENVC"/>
    <property type="match status" value="1"/>
</dbReference>
<dbReference type="SUPFAM" id="SSF51261">
    <property type="entry name" value="Duplicated hybrid motif"/>
    <property type="match status" value="1"/>
</dbReference>
<evidence type="ECO:0000313" key="7">
    <source>
        <dbReference type="Proteomes" id="UP001596002"/>
    </source>
</evidence>
<gene>
    <name evidence="6" type="ORF">ACFO8Q_05885</name>
</gene>
<evidence type="ECO:0000259" key="5">
    <source>
        <dbReference type="Pfam" id="PF24568"/>
    </source>
</evidence>
<keyword evidence="6" id="KW-0378">Hydrolase</keyword>
<dbReference type="InterPro" id="IPR016047">
    <property type="entry name" value="M23ase_b-sheet_dom"/>
</dbReference>
<dbReference type="PANTHER" id="PTHR21666">
    <property type="entry name" value="PEPTIDASE-RELATED"/>
    <property type="match status" value="1"/>
</dbReference>
<feature type="coiled-coil region" evidence="2">
    <location>
        <begin position="31"/>
        <end position="125"/>
    </location>
</feature>
<evidence type="ECO:0000256" key="3">
    <source>
        <dbReference type="SAM" id="SignalP"/>
    </source>
</evidence>
<comment type="caution">
    <text evidence="6">The sequence shown here is derived from an EMBL/GenBank/DDBJ whole genome shotgun (WGS) entry which is preliminary data.</text>
</comment>
<evidence type="ECO:0000259" key="4">
    <source>
        <dbReference type="Pfam" id="PF01551"/>
    </source>
</evidence>
<keyword evidence="7" id="KW-1185">Reference proteome</keyword>
<evidence type="ECO:0000313" key="6">
    <source>
        <dbReference type="EMBL" id="MFC4766897.1"/>
    </source>
</evidence>
<dbReference type="InterPro" id="IPR057309">
    <property type="entry name" value="PcsB_CC"/>
</dbReference>
<dbReference type="Pfam" id="PF01551">
    <property type="entry name" value="Peptidase_M23"/>
    <property type="match status" value="1"/>
</dbReference>
<dbReference type="Gene3D" id="6.10.250.3150">
    <property type="match status" value="1"/>
</dbReference>
<evidence type="ECO:0000256" key="1">
    <source>
        <dbReference type="ARBA" id="ARBA00022729"/>
    </source>
</evidence>
<protein>
    <submittedName>
        <fullName evidence="6">Murein hydrolase activator EnvC family protein</fullName>
    </submittedName>
</protein>
<dbReference type="CDD" id="cd12797">
    <property type="entry name" value="M23_peptidase"/>
    <property type="match status" value="1"/>
</dbReference>
<dbReference type="InterPro" id="IPR011055">
    <property type="entry name" value="Dup_hybrid_motif"/>
</dbReference>
<feature type="chain" id="PRO_5046595800" evidence="3">
    <location>
        <begin position="30"/>
        <end position="383"/>
    </location>
</feature>
<accession>A0ABV9Q0N3</accession>
<dbReference type="Pfam" id="PF24568">
    <property type="entry name" value="CC_PcsB"/>
    <property type="match status" value="1"/>
</dbReference>
<dbReference type="Gene3D" id="2.70.70.10">
    <property type="entry name" value="Glucose Permease (Domain IIA)"/>
    <property type="match status" value="1"/>
</dbReference>
<evidence type="ECO:0000256" key="2">
    <source>
        <dbReference type="SAM" id="Coils"/>
    </source>
</evidence>
<dbReference type="EMBL" id="JBHSHC010000033">
    <property type="protein sequence ID" value="MFC4766897.1"/>
    <property type="molecule type" value="Genomic_DNA"/>
</dbReference>
<proteinExistence type="predicted"/>